<organism evidence="2 3">
    <name type="scientific">Luethyella okanaganae</name>
    <dbReference type="NCBI Taxonomy" id="69372"/>
    <lineage>
        <taxon>Bacteria</taxon>
        <taxon>Bacillati</taxon>
        <taxon>Actinomycetota</taxon>
        <taxon>Actinomycetes</taxon>
        <taxon>Micrococcales</taxon>
        <taxon>Microbacteriaceae</taxon>
        <taxon>Luethyella</taxon>
    </lineage>
</organism>
<dbReference type="InterPro" id="IPR036388">
    <property type="entry name" value="WH-like_DNA-bd_sf"/>
</dbReference>
<sequence length="36" mass="4011">MGETTVKSHISSILTKLELASRPQLVAHAYNHHLVK</sequence>
<name>A0ABW1VD18_9MICO</name>
<keyword evidence="3" id="KW-1185">Reference proteome</keyword>
<evidence type="ECO:0000259" key="1">
    <source>
        <dbReference type="PROSITE" id="PS50043"/>
    </source>
</evidence>
<dbReference type="Gene3D" id="1.10.10.10">
    <property type="entry name" value="Winged helix-like DNA-binding domain superfamily/Winged helix DNA-binding domain"/>
    <property type="match status" value="1"/>
</dbReference>
<dbReference type="InterPro" id="IPR000792">
    <property type="entry name" value="Tscrpt_reg_LuxR_C"/>
</dbReference>
<dbReference type="PROSITE" id="PS50043">
    <property type="entry name" value="HTH_LUXR_2"/>
    <property type="match status" value="1"/>
</dbReference>
<feature type="domain" description="HTH luxR-type" evidence="1">
    <location>
        <begin position="1"/>
        <end position="33"/>
    </location>
</feature>
<evidence type="ECO:0000313" key="2">
    <source>
        <dbReference type="EMBL" id="MFC6355638.1"/>
    </source>
</evidence>
<protein>
    <submittedName>
        <fullName evidence="2">LuxR C-terminal-related transcriptional regulator</fullName>
    </submittedName>
</protein>
<gene>
    <name evidence="2" type="ORF">ACFQB0_05910</name>
</gene>
<dbReference type="RefSeq" id="WP_386729690.1">
    <property type="nucleotide sequence ID" value="NZ_JBHSTP010000001.1"/>
</dbReference>
<proteinExistence type="predicted"/>
<dbReference type="Pfam" id="PF00196">
    <property type="entry name" value="GerE"/>
    <property type="match status" value="1"/>
</dbReference>
<accession>A0ABW1VD18</accession>
<comment type="caution">
    <text evidence="2">The sequence shown here is derived from an EMBL/GenBank/DDBJ whole genome shotgun (WGS) entry which is preliminary data.</text>
</comment>
<dbReference type="SUPFAM" id="SSF46894">
    <property type="entry name" value="C-terminal effector domain of the bipartite response regulators"/>
    <property type="match status" value="1"/>
</dbReference>
<reference evidence="3" key="1">
    <citation type="journal article" date="2019" name="Int. J. Syst. Evol. Microbiol.">
        <title>The Global Catalogue of Microorganisms (GCM) 10K type strain sequencing project: providing services to taxonomists for standard genome sequencing and annotation.</title>
        <authorList>
            <consortium name="The Broad Institute Genomics Platform"/>
            <consortium name="The Broad Institute Genome Sequencing Center for Infectious Disease"/>
            <person name="Wu L."/>
            <person name="Ma J."/>
        </authorList>
    </citation>
    <scope>NUCLEOTIDE SEQUENCE [LARGE SCALE GENOMIC DNA]</scope>
    <source>
        <strain evidence="3">CCUG 43304</strain>
    </source>
</reference>
<dbReference type="EMBL" id="JBHSTP010000001">
    <property type="protein sequence ID" value="MFC6355638.1"/>
    <property type="molecule type" value="Genomic_DNA"/>
</dbReference>
<dbReference type="InterPro" id="IPR016032">
    <property type="entry name" value="Sig_transdc_resp-reg_C-effctor"/>
</dbReference>
<evidence type="ECO:0000313" key="3">
    <source>
        <dbReference type="Proteomes" id="UP001596306"/>
    </source>
</evidence>
<dbReference type="Proteomes" id="UP001596306">
    <property type="component" value="Unassembled WGS sequence"/>
</dbReference>